<evidence type="ECO:0000256" key="3">
    <source>
        <dbReference type="ARBA" id="ARBA00022475"/>
    </source>
</evidence>
<dbReference type="PANTHER" id="PTHR30558:SF7">
    <property type="entry name" value="TOL-PAL SYSTEM PROTEIN TOLR"/>
    <property type="match status" value="1"/>
</dbReference>
<keyword evidence="9 10" id="KW-0131">Cell cycle</keyword>
<name>A0A7W4ZAD4_9GAMM</name>
<feature type="transmembrane region" description="Helical" evidence="10">
    <location>
        <begin position="21"/>
        <end position="40"/>
    </location>
</feature>
<dbReference type="HAMAP" id="MF_02203">
    <property type="entry name" value="TolR"/>
    <property type="match status" value="1"/>
</dbReference>
<organism evidence="11 12">
    <name type="scientific">Microbulbifer rhizosphaerae</name>
    <dbReference type="NCBI Taxonomy" id="1562603"/>
    <lineage>
        <taxon>Bacteria</taxon>
        <taxon>Pseudomonadati</taxon>
        <taxon>Pseudomonadota</taxon>
        <taxon>Gammaproteobacteria</taxon>
        <taxon>Cellvibrionales</taxon>
        <taxon>Microbulbiferaceae</taxon>
        <taxon>Microbulbifer</taxon>
    </lineage>
</organism>
<gene>
    <name evidence="10" type="primary">tolR</name>
    <name evidence="11" type="ORF">FHS09_003607</name>
</gene>
<evidence type="ECO:0000256" key="1">
    <source>
        <dbReference type="ARBA" id="ARBA00004162"/>
    </source>
</evidence>
<dbReference type="InterPro" id="IPR003400">
    <property type="entry name" value="ExbD"/>
</dbReference>
<dbReference type="AlphaFoldDB" id="A0A7W4ZAD4"/>
<comment type="function">
    <text evidence="10">Part of the Tol-Pal system, which plays a role in outer membrane invagination during cell division and is important for maintaining outer membrane integrity.</text>
</comment>
<dbReference type="GO" id="GO:0005886">
    <property type="term" value="C:plasma membrane"/>
    <property type="evidence" value="ECO:0007669"/>
    <property type="project" value="UniProtKB-SubCell"/>
</dbReference>
<dbReference type="Gene3D" id="3.30.420.270">
    <property type="match status" value="1"/>
</dbReference>
<evidence type="ECO:0000256" key="7">
    <source>
        <dbReference type="ARBA" id="ARBA00022989"/>
    </source>
</evidence>
<evidence type="ECO:0000256" key="5">
    <source>
        <dbReference type="ARBA" id="ARBA00022618"/>
    </source>
</evidence>
<evidence type="ECO:0000313" key="11">
    <source>
        <dbReference type="EMBL" id="MBB3062758.1"/>
    </source>
</evidence>
<dbReference type="GO" id="GO:0022857">
    <property type="term" value="F:transmembrane transporter activity"/>
    <property type="evidence" value="ECO:0007669"/>
    <property type="project" value="InterPro"/>
</dbReference>
<dbReference type="Pfam" id="PF02472">
    <property type="entry name" value="ExbD"/>
    <property type="match status" value="1"/>
</dbReference>
<dbReference type="NCBIfam" id="TIGR02801">
    <property type="entry name" value="tolR"/>
    <property type="match status" value="1"/>
</dbReference>
<keyword evidence="6 10" id="KW-0812">Transmembrane</keyword>
<reference evidence="11 12" key="1">
    <citation type="submission" date="2020-08" db="EMBL/GenBank/DDBJ databases">
        <title>Genomic Encyclopedia of Type Strains, Phase III (KMG-III): the genomes of soil and plant-associated and newly described type strains.</title>
        <authorList>
            <person name="Whitman W."/>
        </authorList>
    </citation>
    <scope>NUCLEOTIDE SEQUENCE [LARGE SCALE GENOMIC DNA]</scope>
    <source>
        <strain evidence="11 12">CECT 8799</strain>
    </source>
</reference>
<evidence type="ECO:0000256" key="2">
    <source>
        <dbReference type="ARBA" id="ARBA00005811"/>
    </source>
</evidence>
<evidence type="ECO:0000256" key="4">
    <source>
        <dbReference type="ARBA" id="ARBA00022519"/>
    </source>
</evidence>
<keyword evidence="7 10" id="KW-1133">Transmembrane helix</keyword>
<dbReference type="InterPro" id="IPR014168">
    <property type="entry name" value="Tol-Pal_TolR"/>
</dbReference>
<comment type="similarity">
    <text evidence="2 10">Belongs to the ExbD/TolR family.</text>
</comment>
<sequence>MSVARKAPRKKLVSEINVVPYIDVMLVLLVVFMVTAPLLMQGVKVDLPDAPSAPIEDTDDEPLIVSVRADGTYYLNLGKDEKEAKPLAEIRDTVAKVLRQKPKTPVLVWGDTDAKYGLIVGTMTQLQQAGAPSVGLVTEPPQE</sequence>
<keyword evidence="8 10" id="KW-0472">Membrane</keyword>
<evidence type="ECO:0000256" key="6">
    <source>
        <dbReference type="ARBA" id="ARBA00022692"/>
    </source>
</evidence>
<dbReference type="PANTHER" id="PTHR30558">
    <property type="entry name" value="EXBD MEMBRANE COMPONENT OF PMF-DRIVEN MACROMOLECULE IMPORT SYSTEM"/>
    <property type="match status" value="1"/>
</dbReference>
<comment type="subcellular location">
    <subcellularLocation>
        <location evidence="10">Cell inner membrane</location>
        <topology evidence="10">Single-pass membrane protein</topology>
    </subcellularLocation>
    <subcellularLocation>
        <location evidence="1">Cell membrane</location>
        <topology evidence="1">Single-pass membrane protein</topology>
    </subcellularLocation>
</comment>
<protein>
    <recommendedName>
        <fullName evidence="10">Tol-Pal system protein TolR</fullName>
    </recommendedName>
</protein>
<keyword evidence="3 10" id="KW-1003">Cell membrane</keyword>
<evidence type="ECO:0000256" key="9">
    <source>
        <dbReference type="ARBA" id="ARBA00023306"/>
    </source>
</evidence>
<accession>A0A7W4ZAD4</accession>
<dbReference type="GO" id="GO:0051301">
    <property type="term" value="P:cell division"/>
    <property type="evidence" value="ECO:0007669"/>
    <property type="project" value="UniProtKB-UniRule"/>
</dbReference>
<dbReference type="Proteomes" id="UP000535937">
    <property type="component" value="Unassembled WGS sequence"/>
</dbReference>
<evidence type="ECO:0000256" key="8">
    <source>
        <dbReference type="ARBA" id="ARBA00023136"/>
    </source>
</evidence>
<proteinExistence type="inferred from homology"/>
<keyword evidence="5 10" id="KW-0132">Cell division</keyword>
<keyword evidence="12" id="KW-1185">Reference proteome</keyword>
<comment type="caution">
    <text evidence="11">The sequence shown here is derived from an EMBL/GenBank/DDBJ whole genome shotgun (WGS) entry which is preliminary data.</text>
</comment>
<evidence type="ECO:0000256" key="10">
    <source>
        <dbReference type="HAMAP-Rule" id="MF_02203"/>
    </source>
</evidence>
<keyword evidence="4 10" id="KW-0997">Cell inner membrane</keyword>
<evidence type="ECO:0000313" key="12">
    <source>
        <dbReference type="Proteomes" id="UP000535937"/>
    </source>
</evidence>
<dbReference type="RefSeq" id="WP_183462334.1">
    <property type="nucleotide sequence ID" value="NZ_JACHWZ010000020.1"/>
</dbReference>
<dbReference type="GO" id="GO:0015031">
    <property type="term" value="P:protein transport"/>
    <property type="evidence" value="ECO:0007669"/>
    <property type="project" value="InterPro"/>
</dbReference>
<dbReference type="EMBL" id="JACHWZ010000020">
    <property type="protein sequence ID" value="MBB3062758.1"/>
    <property type="molecule type" value="Genomic_DNA"/>
</dbReference>
<comment type="subunit">
    <text evidence="10">The Tol-Pal system is composed of five core proteins: the inner membrane proteins TolA, TolQ and TolR, the periplasmic protein TolB and the outer membrane protein Pal. They form a network linking the inner and outer membranes and the peptidoglycan layer.</text>
</comment>